<keyword evidence="2" id="KW-1185">Reference proteome</keyword>
<organism evidence="1 2">
    <name type="scientific">Novosphingobium chloroacetimidivorans</name>
    <dbReference type="NCBI Taxonomy" id="1428314"/>
    <lineage>
        <taxon>Bacteria</taxon>
        <taxon>Pseudomonadati</taxon>
        <taxon>Pseudomonadota</taxon>
        <taxon>Alphaproteobacteria</taxon>
        <taxon>Sphingomonadales</taxon>
        <taxon>Sphingomonadaceae</taxon>
        <taxon>Novosphingobium</taxon>
    </lineage>
</organism>
<dbReference type="AlphaFoldDB" id="A0A7W7K6V8"/>
<reference evidence="1 2" key="1">
    <citation type="submission" date="2020-08" db="EMBL/GenBank/DDBJ databases">
        <title>Functional genomics of gut bacteria from endangered species of beetles.</title>
        <authorList>
            <person name="Carlos-Shanley C."/>
        </authorList>
    </citation>
    <scope>NUCLEOTIDE SEQUENCE [LARGE SCALE GENOMIC DNA]</scope>
    <source>
        <strain evidence="1 2">S00245</strain>
    </source>
</reference>
<sequence length="105" mass="12224">MPKFTLTTADIARLHEVEAMCLRYRTDPSASIDLELEMIHRQFRYDRRPIIGVANSVGVHATGDIAFDKAWAANREANMRDAYREWGRVKLAELRIERHERRQAA</sequence>
<comment type="caution">
    <text evidence="1">The sequence shown here is derived from an EMBL/GenBank/DDBJ whole genome shotgun (WGS) entry which is preliminary data.</text>
</comment>
<accession>A0A7W7K6V8</accession>
<dbReference type="EMBL" id="JACHLR010000001">
    <property type="protein sequence ID" value="MBB4856981.1"/>
    <property type="molecule type" value="Genomic_DNA"/>
</dbReference>
<dbReference type="RefSeq" id="WP_184242013.1">
    <property type="nucleotide sequence ID" value="NZ_JACHLR010000001.1"/>
</dbReference>
<evidence type="ECO:0000313" key="2">
    <source>
        <dbReference type="Proteomes" id="UP000555448"/>
    </source>
</evidence>
<name>A0A7W7K6V8_9SPHN</name>
<gene>
    <name evidence="1" type="ORF">HNO88_000278</name>
</gene>
<evidence type="ECO:0000313" key="1">
    <source>
        <dbReference type="EMBL" id="MBB4856981.1"/>
    </source>
</evidence>
<dbReference type="Proteomes" id="UP000555448">
    <property type="component" value="Unassembled WGS sequence"/>
</dbReference>
<proteinExistence type="predicted"/>
<protein>
    <submittedName>
        <fullName evidence="1">Uncharacterized protein</fullName>
    </submittedName>
</protein>